<evidence type="ECO:0000259" key="8">
    <source>
        <dbReference type="Pfam" id="PF03772"/>
    </source>
</evidence>
<evidence type="ECO:0000313" key="9">
    <source>
        <dbReference type="EMBL" id="QFU98708.1"/>
    </source>
</evidence>
<keyword evidence="4 7" id="KW-1133">Transmembrane helix</keyword>
<dbReference type="Proteomes" id="UP000326702">
    <property type="component" value="Chromosome"/>
</dbReference>
<feature type="domain" description="ComEC/Rec2-related protein" evidence="8">
    <location>
        <begin position="247"/>
        <end position="510"/>
    </location>
</feature>
<gene>
    <name evidence="9" type="ORF">KDY119_02227</name>
</gene>
<dbReference type="PANTHER" id="PTHR30619">
    <property type="entry name" value="DNA INTERNALIZATION/COMPETENCE PROTEIN COMEC/REC2"/>
    <property type="match status" value="1"/>
</dbReference>
<dbReference type="GO" id="GO:0005886">
    <property type="term" value="C:plasma membrane"/>
    <property type="evidence" value="ECO:0007669"/>
    <property type="project" value="UniProtKB-SubCell"/>
</dbReference>
<evidence type="ECO:0000313" key="10">
    <source>
        <dbReference type="Proteomes" id="UP000326702"/>
    </source>
</evidence>
<feature type="transmembrane region" description="Helical" evidence="7">
    <location>
        <begin position="34"/>
        <end position="56"/>
    </location>
</feature>
<dbReference type="AlphaFoldDB" id="A0A5P9QB83"/>
<keyword evidence="3 7" id="KW-0812">Transmembrane</keyword>
<feature type="transmembrane region" description="Helical" evidence="7">
    <location>
        <begin position="296"/>
        <end position="313"/>
    </location>
</feature>
<feature type="transmembrane region" description="Helical" evidence="7">
    <location>
        <begin position="365"/>
        <end position="382"/>
    </location>
</feature>
<keyword evidence="10" id="KW-1185">Reference proteome</keyword>
<feature type="region of interest" description="Disordered" evidence="6">
    <location>
        <begin position="547"/>
        <end position="574"/>
    </location>
</feature>
<dbReference type="InterPro" id="IPR004477">
    <property type="entry name" value="ComEC_N"/>
</dbReference>
<organism evidence="9 10">
    <name type="scientific">Luteimicrobium xylanilyticum</name>
    <dbReference type="NCBI Taxonomy" id="1133546"/>
    <lineage>
        <taxon>Bacteria</taxon>
        <taxon>Bacillati</taxon>
        <taxon>Actinomycetota</taxon>
        <taxon>Actinomycetes</taxon>
        <taxon>Micrococcales</taxon>
        <taxon>Luteimicrobium</taxon>
    </lineage>
</organism>
<dbReference type="KEGG" id="lxl:KDY119_02227"/>
<evidence type="ECO:0000256" key="3">
    <source>
        <dbReference type="ARBA" id="ARBA00022692"/>
    </source>
</evidence>
<feature type="transmembrane region" description="Helical" evidence="7">
    <location>
        <begin position="271"/>
        <end position="291"/>
    </location>
</feature>
<comment type="subcellular location">
    <subcellularLocation>
        <location evidence="1">Cell membrane</location>
        <topology evidence="1">Multi-pass membrane protein</topology>
    </subcellularLocation>
</comment>
<evidence type="ECO:0000256" key="5">
    <source>
        <dbReference type="ARBA" id="ARBA00023136"/>
    </source>
</evidence>
<dbReference type="NCBIfam" id="TIGR00360">
    <property type="entry name" value="ComEC_N-term"/>
    <property type="match status" value="1"/>
</dbReference>
<feature type="transmembrane region" description="Helical" evidence="7">
    <location>
        <begin position="12"/>
        <end position="28"/>
    </location>
</feature>
<reference evidence="9 10" key="1">
    <citation type="submission" date="2019-10" db="EMBL/GenBank/DDBJ databases">
        <title>Genome sequence of Luteimicrobium xylanilyticum HY-24.</title>
        <authorList>
            <person name="Kim D.Y."/>
            <person name="Park H.-Y."/>
        </authorList>
    </citation>
    <scope>NUCLEOTIDE SEQUENCE [LARGE SCALE GENOMIC DNA]</scope>
    <source>
        <strain evidence="9 10">HY-24</strain>
    </source>
</reference>
<proteinExistence type="predicted"/>
<dbReference type="PANTHER" id="PTHR30619:SF1">
    <property type="entry name" value="RECOMBINATION PROTEIN 2"/>
    <property type="match status" value="1"/>
</dbReference>
<dbReference type="InterPro" id="IPR052159">
    <property type="entry name" value="Competence_DNA_uptake"/>
</dbReference>
<feature type="transmembrane region" description="Helical" evidence="7">
    <location>
        <begin position="491"/>
        <end position="510"/>
    </location>
</feature>
<dbReference type="EMBL" id="CP045529">
    <property type="protein sequence ID" value="QFU98708.1"/>
    <property type="molecule type" value="Genomic_DNA"/>
</dbReference>
<feature type="transmembrane region" description="Helical" evidence="7">
    <location>
        <begin position="433"/>
        <end position="451"/>
    </location>
</feature>
<sequence>MSAGGRAPVDLRLAPAALATWLVCWWAVAAGTHAVVLAALVVPVVGAVAVVGLARVPPLLPARRGRRAPRVRPDARTSAVLAAPVALAVGAATVALAACAVQLVVRDRADLGDLAASGRVVTVEASVRDDPVPLRSAWGEDVVLASLDVTTVDDGARAWQAAAPVLVRGDPSWSVVAVGARVVVTGRLRPADPGEREVAQLVPLRAPEVQAPPHGPVAGADALRSALMDVTDDLSPQARALVPGVAVGDVTRLPDDLDTAMRTVGLTHVTAVSGGHFAIVVATLSGLCALLGLGRWARLAVLAPATAGFVLLVRPDPSVVRSAGMCAVALAGTALGRSARAVPALGASVLVLLVADPWLARAFGFVLSVAATAGIVLLASPLARRLSAWLPRHLALVLAVPVAAQAACGPVLVLLSPAVSLWSVPANLVADPALAPATVLGVLATLLAPVWPAAAHVLAWAAGCATWWIARVATVAAGLPGASVPWTGGLLGAGLLAVATVAAGAALWNWRVLADAAGVRVPWAPGARPSLAGWSWAARGTLRACLQRPDRPAAPPEHVPPARASAPRSSSSRP</sequence>
<feature type="compositionally biased region" description="Low complexity" evidence="6">
    <location>
        <begin position="561"/>
        <end position="574"/>
    </location>
</feature>
<dbReference type="Pfam" id="PF03772">
    <property type="entry name" value="Competence"/>
    <property type="match status" value="1"/>
</dbReference>
<keyword evidence="5 7" id="KW-0472">Membrane</keyword>
<evidence type="ECO:0000256" key="6">
    <source>
        <dbReference type="SAM" id="MobiDB-lite"/>
    </source>
</evidence>
<keyword evidence="2" id="KW-1003">Cell membrane</keyword>
<evidence type="ECO:0000256" key="7">
    <source>
        <dbReference type="SAM" id="Phobius"/>
    </source>
</evidence>
<feature type="transmembrane region" description="Helical" evidence="7">
    <location>
        <begin position="77"/>
        <end position="105"/>
    </location>
</feature>
<dbReference type="RefSeq" id="WP_227994306.1">
    <property type="nucleotide sequence ID" value="NZ_BAABIH010000017.1"/>
</dbReference>
<accession>A0A5P9QB83</accession>
<name>A0A5P9QB83_9MICO</name>
<evidence type="ECO:0000256" key="2">
    <source>
        <dbReference type="ARBA" id="ARBA00022475"/>
    </source>
</evidence>
<feature type="transmembrane region" description="Helical" evidence="7">
    <location>
        <begin position="394"/>
        <end position="413"/>
    </location>
</feature>
<evidence type="ECO:0000256" key="1">
    <source>
        <dbReference type="ARBA" id="ARBA00004651"/>
    </source>
</evidence>
<evidence type="ECO:0000256" key="4">
    <source>
        <dbReference type="ARBA" id="ARBA00022989"/>
    </source>
</evidence>
<feature type="transmembrane region" description="Helical" evidence="7">
    <location>
        <begin position="458"/>
        <end position="479"/>
    </location>
</feature>
<protein>
    <submittedName>
        <fullName evidence="9">ComE operon protein</fullName>
    </submittedName>
</protein>